<evidence type="ECO:0000313" key="2">
    <source>
        <dbReference type="Proteomes" id="UP000316905"/>
    </source>
</evidence>
<keyword evidence="2" id="KW-1185">Reference proteome</keyword>
<gene>
    <name evidence="1" type="ORF">IQ22_02244</name>
</gene>
<comment type="caution">
    <text evidence="1">The sequence shown here is derived from an EMBL/GenBank/DDBJ whole genome shotgun (WGS) entry which is preliminary data.</text>
</comment>
<proteinExistence type="predicted"/>
<dbReference type="EMBL" id="VLKY01000006">
    <property type="protein sequence ID" value="TWI54378.1"/>
    <property type="molecule type" value="Genomic_DNA"/>
</dbReference>
<dbReference type="AlphaFoldDB" id="A0A562QCB1"/>
<organism evidence="1 2">
    <name type="scientific">Pseudomonas duriflava</name>
    <dbReference type="NCBI Taxonomy" id="459528"/>
    <lineage>
        <taxon>Bacteria</taxon>
        <taxon>Pseudomonadati</taxon>
        <taxon>Pseudomonadota</taxon>
        <taxon>Gammaproteobacteria</taxon>
        <taxon>Pseudomonadales</taxon>
        <taxon>Pseudomonadaceae</taxon>
        <taxon>Pseudomonas</taxon>
    </lineage>
</organism>
<name>A0A562QCB1_9PSED</name>
<dbReference type="RefSeq" id="WP_280177091.1">
    <property type="nucleotide sequence ID" value="NZ_VLKY01000006.1"/>
</dbReference>
<protein>
    <submittedName>
        <fullName evidence="1">Uncharacterized protein</fullName>
    </submittedName>
</protein>
<evidence type="ECO:0000313" key="1">
    <source>
        <dbReference type="EMBL" id="TWI54378.1"/>
    </source>
</evidence>
<sequence length="43" mass="4816">MPIADSFHEANRRNQSMFSHIQVGARDLVRLTALYTAALDELG</sequence>
<dbReference type="Proteomes" id="UP000316905">
    <property type="component" value="Unassembled WGS sequence"/>
</dbReference>
<reference evidence="1 2" key="1">
    <citation type="journal article" date="2015" name="Stand. Genomic Sci.">
        <title>Genomic Encyclopedia of Bacterial and Archaeal Type Strains, Phase III: the genomes of soil and plant-associated and newly described type strains.</title>
        <authorList>
            <person name="Whitman W.B."/>
            <person name="Woyke T."/>
            <person name="Klenk H.P."/>
            <person name="Zhou Y."/>
            <person name="Lilburn T.G."/>
            <person name="Beck B.J."/>
            <person name="De Vos P."/>
            <person name="Vandamme P."/>
            <person name="Eisen J.A."/>
            <person name="Garrity G."/>
            <person name="Hugenholtz P."/>
            <person name="Kyrpides N.C."/>
        </authorList>
    </citation>
    <scope>NUCLEOTIDE SEQUENCE [LARGE SCALE GENOMIC DNA]</scope>
    <source>
        <strain evidence="1 2">CGMCC 1.6858</strain>
    </source>
</reference>
<accession>A0A562QCB1</accession>